<comment type="function">
    <text evidence="10">Catalyzes the synthesis of alpha-ribazole-5'-phosphate from nicotinate mononucleotide (NAMN) and 5,6-dimethylbenzimidazole (DMB).</text>
</comment>
<evidence type="ECO:0000313" key="11">
    <source>
        <dbReference type="EMBL" id="XDT72469.1"/>
    </source>
</evidence>
<dbReference type="Gene3D" id="1.10.1610.10">
    <property type="match status" value="1"/>
</dbReference>
<dbReference type="PANTHER" id="PTHR43463">
    <property type="entry name" value="NICOTINATE-NUCLEOTIDE--DIMETHYLBENZIMIDAZOLE PHOSPHORIBOSYLTRANSFERASE"/>
    <property type="match status" value="1"/>
</dbReference>
<comment type="catalytic activity">
    <reaction evidence="9 10">
        <text>5,6-dimethylbenzimidazole + nicotinate beta-D-ribonucleotide = alpha-ribazole 5'-phosphate + nicotinate + H(+)</text>
        <dbReference type="Rhea" id="RHEA:11196"/>
        <dbReference type="ChEBI" id="CHEBI:15378"/>
        <dbReference type="ChEBI" id="CHEBI:15890"/>
        <dbReference type="ChEBI" id="CHEBI:32544"/>
        <dbReference type="ChEBI" id="CHEBI:57502"/>
        <dbReference type="ChEBI" id="CHEBI:57918"/>
        <dbReference type="EC" id="2.4.2.21"/>
    </reaction>
</comment>
<comment type="similarity">
    <text evidence="2 10">Belongs to the CobT family.</text>
</comment>
<dbReference type="EMBL" id="CP154858">
    <property type="protein sequence ID" value="XDT72469.1"/>
    <property type="molecule type" value="Genomic_DNA"/>
</dbReference>
<evidence type="ECO:0000256" key="10">
    <source>
        <dbReference type="HAMAP-Rule" id="MF_00230"/>
    </source>
</evidence>
<dbReference type="FunFam" id="3.40.50.10210:FF:000001">
    <property type="entry name" value="Nicotinate-nucleotide--dimethylbenzimidazole phosphoribosyltransferase"/>
    <property type="match status" value="1"/>
</dbReference>
<gene>
    <name evidence="10 11" type="primary">cobT</name>
    <name evidence="11" type="ORF">AAIA72_00325</name>
</gene>
<organism evidence="11">
    <name type="scientific">Thermohahella caldifontis</name>
    <dbReference type="NCBI Taxonomy" id="3142973"/>
    <lineage>
        <taxon>Bacteria</taxon>
        <taxon>Pseudomonadati</taxon>
        <taxon>Pseudomonadota</taxon>
        <taxon>Gammaproteobacteria</taxon>
        <taxon>Oceanospirillales</taxon>
        <taxon>Hahellaceae</taxon>
        <taxon>Thermohahella</taxon>
    </lineage>
</organism>
<dbReference type="InterPro" id="IPR036087">
    <property type="entry name" value="Nict_dMeBzImd_PRibTrfase_sf"/>
</dbReference>
<proteinExistence type="inferred from homology"/>
<dbReference type="Pfam" id="PF02277">
    <property type="entry name" value="DBI_PRT"/>
    <property type="match status" value="1"/>
</dbReference>
<dbReference type="NCBIfam" id="TIGR03160">
    <property type="entry name" value="cobT_DBIPRT"/>
    <property type="match status" value="1"/>
</dbReference>
<keyword evidence="6 10" id="KW-0328">Glycosyltransferase</keyword>
<reference evidence="11" key="1">
    <citation type="submission" date="2024-05" db="EMBL/GenBank/DDBJ databases">
        <title>Genome sequencing of novel strain.</title>
        <authorList>
            <person name="Ganbat D."/>
            <person name="Ganbat S."/>
            <person name="Lee S.-J."/>
        </authorList>
    </citation>
    <scope>NUCLEOTIDE SEQUENCE</scope>
    <source>
        <strain evidence="11">SMD15-11</strain>
    </source>
</reference>
<dbReference type="Gene3D" id="3.40.50.10210">
    <property type="match status" value="1"/>
</dbReference>
<accession>A0AB39UWV6</accession>
<evidence type="ECO:0000256" key="5">
    <source>
        <dbReference type="ARBA" id="ARBA00022573"/>
    </source>
</evidence>
<sequence>MNMPWKMPDITPVDGALDQALRDAIDRKTKPPGALGVLESLAFQVGRVQGTLRPLLSHPHLWVFAADHGVAKQGVSAYPQDVTWQMVLNFLSGGAAINVFARHHGIRLQVVDVGVAQEPEARPDLIRASIRPGTRDFTEAPAMTAGECDAALAVGAAQIRRARQDGANAFLFGEMGIGNTTPATALCCRLLGLPVNALTGRGTGVNDEQLVRKREVIGLGLRLHNEAETTLQVLAALGGLEIAAMTGAMLEAAHERCIFVVDGFIATAAYVVAWCLAPDIADYAIFAHCSGEQGHRLVLDALGARPLLDLGLRLGEGTGAALAWPLITSAVAFLNEMASFEQAGVSDRL</sequence>
<dbReference type="AlphaFoldDB" id="A0AB39UWV6"/>
<keyword evidence="7 10" id="KW-0808">Transferase</keyword>
<dbReference type="EC" id="2.4.2.21" evidence="3 10"/>
<dbReference type="InterPro" id="IPR003200">
    <property type="entry name" value="Nict_dMeBzImd_PRibTrfase"/>
</dbReference>
<dbReference type="GO" id="GO:0008939">
    <property type="term" value="F:nicotinate-nucleotide-dimethylbenzimidazole phosphoribosyltransferase activity"/>
    <property type="evidence" value="ECO:0007669"/>
    <property type="project" value="UniProtKB-UniRule"/>
</dbReference>
<evidence type="ECO:0000256" key="1">
    <source>
        <dbReference type="ARBA" id="ARBA00005049"/>
    </source>
</evidence>
<dbReference type="CDD" id="cd02439">
    <property type="entry name" value="DMB-PRT_CobT"/>
    <property type="match status" value="1"/>
</dbReference>
<evidence type="ECO:0000256" key="8">
    <source>
        <dbReference type="ARBA" id="ARBA00030686"/>
    </source>
</evidence>
<feature type="active site" description="Proton acceptor" evidence="10">
    <location>
        <position position="316"/>
    </location>
</feature>
<dbReference type="PANTHER" id="PTHR43463:SF1">
    <property type="entry name" value="NICOTINATE-NUCLEOTIDE--DIMETHYLBENZIMIDAZOLE PHOSPHORIBOSYLTRANSFERASE"/>
    <property type="match status" value="1"/>
</dbReference>
<evidence type="ECO:0000256" key="9">
    <source>
        <dbReference type="ARBA" id="ARBA00047340"/>
    </source>
</evidence>
<dbReference type="KEGG" id="tcd:AAIA72_00325"/>
<protein>
    <recommendedName>
        <fullName evidence="4 10">Nicotinate-nucleotide--dimethylbenzimidazole phosphoribosyltransferase</fullName>
        <shortName evidence="10">NN:DBI PRT</shortName>
        <ecNumber evidence="3 10">2.4.2.21</ecNumber>
    </recommendedName>
    <alternativeName>
        <fullName evidence="8 10">N(1)-alpha-phosphoribosyltransferase</fullName>
    </alternativeName>
</protein>
<dbReference type="SUPFAM" id="SSF52733">
    <property type="entry name" value="Nicotinate mononucleotide:5,6-dimethylbenzimidazole phosphoribosyltransferase (CobT)"/>
    <property type="match status" value="1"/>
</dbReference>
<comment type="pathway">
    <text evidence="1 10">Nucleoside biosynthesis; alpha-ribazole biosynthesis; alpha-ribazole from 5,6-dimethylbenzimidazole: step 1/2.</text>
</comment>
<dbReference type="RefSeq" id="WP_369601476.1">
    <property type="nucleotide sequence ID" value="NZ_CP154858.1"/>
</dbReference>
<evidence type="ECO:0000256" key="6">
    <source>
        <dbReference type="ARBA" id="ARBA00022676"/>
    </source>
</evidence>
<evidence type="ECO:0000256" key="3">
    <source>
        <dbReference type="ARBA" id="ARBA00011991"/>
    </source>
</evidence>
<keyword evidence="5 10" id="KW-0169">Cobalamin biosynthesis</keyword>
<dbReference type="NCBIfam" id="NF000996">
    <property type="entry name" value="PRK00105.1"/>
    <property type="match status" value="1"/>
</dbReference>
<name>A0AB39UWV6_9GAMM</name>
<evidence type="ECO:0000256" key="4">
    <source>
        <dbReference type="ARBA" id="ARBA00015486"/>
    </source>
</evidence>
<evidence type="ECO:0000256" key="2">
    <source>
        <dbReference type="ARBA" id="ARBA00007110"/>
    </source>
</evidence>
<evidence type="ECO:0000256" key="7">
    <source>
        <dbReference type="ARBA" id="ARBA00022679"/>
    </source>
</evidence>
<dbReference type="InterPro" id="IPR017846">
    <property type="entry name" value="Nict_dMeBzImd_PRibTrfase_bact"/>
</dbReference>
<dbReference type="GO" id="GO:0009236">
    <property type="term" value="P:cobalamin biosynthetic process"/>
    <property type="evidence" value="ECO:0007669"/>
    <property type="project" value="UniProtKB-UniRule"/>
</dbReference>
<dbReference type="HAMAP" id="MF_00230">
    <property type="entry name" value="CobT"/>
    <property type="match status" value="1"/>
</dbReference>
<dbReference type="InterPro" id="IPR023195">
    <property type="entry name" value="Nict_dMeBzImd_PRibTrfase_N"/>
</dbReference>